<dbReference type="OrthoDB" id="3668964at2"/>
<protein>
    <recommendedName>
        <fullName evidence="3">Acetyl xylan esterase (AXE1)</fullName>
    </recommendedName>
</protein>
<dbReference type="Proteomes" id="UP000199403">
    <property type="component" value="Unassembled WGS sequence"/>
</dbReference>
<evidence type="ECO:0000313" key="2">
    <source>
        <dbReference type="Proteomes" id="UP000199403"/>
    </source>
</evidence>
<evidence type="ECO:0000313" key="1">
    <source>
        <dbReference type="EMBL" id="SEI77183.1"/>
    </source>
</evidence>
<dbReference type="SUPFAM" id="SSF53474">
    <property type="entry name" value="alpha/beta-Hydrolases"/>
    <property type="match status" value="2"/>
</dbReference>
<reference evidence="2" key="1">
    <citation type="submission" date="2016-10" db="EMBL/GenBank/DDBJ databases">
        <authorList>
            <person name="Varghese N."/>
            <person name="Submissions S."/>
        </authorList>
    </citation>
    <scope>NUCLEOTIDE SEQUENCE [LARGE SCALE GENOMIC DNA]</scope>
    <source>
        <strain evidence="2">IBRC-M 10761</strain>
    </source>
</reference>
<sequence length="670" mass="75064">MMYTSRSFSWYVPFLVLILLLSPFVSTAQQEPVPNSILSYLYQSSAALSADFPLADLSASTWERERPERHRQFMEMMGFSLEEPRDPPTVRHTGTVQEDGFRIEKFFFESMPGLYVPANLYVPEGSNAPSPLVLYLAGHAPGQKVHYQAHPRKLAQLGFASLIFDTVQFGEVAGHHWGPYNRGWFHWYSRGYNPAAVELWNAIRALDYLAIREEIDMENVGVTGISGGGSQTWYLAAADSRIKAAAPVCGAGTLDSQIGERRIDGHCDCMMPHNPFQWDFTDIGALIAPRPLLIAQSDRDELYGIESTRAFHQKLATFYQNLGAKGQVSLVETPGGHSYHKKSRTAIFSFFLEHLMGKHISPEQITDIETDTEALLSAEQLQVYSEGAPADDLTPVIQDHFLNMPPPPVIQNEADLLQLHKKVTDYLRTHTFAAFPKEAARFEGKEIYRTDDLAPHGNKTFAFTSEAGWRLKLNVFYRQNPEEAHPLVIVLRNPGELRWDSESFAQKIARGQNVAYLEVRGTGEVGWAPELNWHIRRAAAWTGRTLPSMQVYDALRAIEFARNLPGVDPQKISIAARDGMGLVAMYAALLDGSCEKLILSNPPETHDLPSPAHGMDTALELLGVLKFTDMYQIPALLYPTRTSFLGEVPARYLWSEKSLKAAGRHGFTRL</sequence>
<organism evidence="1 2">
    <name type="scientific">Cyclobacterium xiamenense</name>
    <dbReference type="NCBI Taxonomy" id="1297121"/>
    <lineage>
        <taxon>Bacteria</taxon>
        <taxon>Pseudomonadati</taxon>
        <taxon>Bacteroidota</taxon>
        <taxon>Cytophagia</taxon>
        <taxon>Cytophagales</taxon>
        <taxon>Cyclobacteriaceae</taxon>
        <taxon>Cyclobacterium</taxon>
    </lineage>
</organism>
<accession>A0A1H6TAQ9</accession>
<dbReference type="RefSeq" id="WP_143057518.1">
    <property type="nucleotide sequence ID" value="NZ_FNZH01000001.1"/>
</dbReference>
<dbReference type="InterPro" id="IPR029058">
    <property type="entry name" value="AB_hydrolase_fold"/>
</dbReference>
<name>A0A1H6TAQ9_9BACT</name>
<dbReference type="EMBL" id="FNZH01000001">
    <property type="protein sequence ID" value="SEI77183.1"/>
    <property type="molecule type" value="Genomic_DNA"/>
</dbReference>
<evidence type="ECO:0008006" key="3">
    <source>
        <dbReference type="Google" id="ProtNLM"/>
    </source>
</evidence>
<dbReference type="InterPro" id="IPR050261">
    <property type="entry name" value="FrsA_esterase"/>
</dbReference>
<dbReference type="PANTHER" id="PTHR22946">
    <property type="entry name" value="DIENELACTONE HYDROLASE DOMAIN-CONTAINING PROTEIN-RELATED"/>
    <property type="match status" value="1"/>
</dbReference>
<dbReference type="STRING" id="1416801.SAMN05192553_101215"/>
<gene>
    <name evidence="1" type="ORF">SAMN05192553_101215</name>
</gene>
<proteinExistence type="predicted"/>
<dbReference type="Gene3D" id="3.40.50.1820">
    <property type="entry name" value="alpha/beta hydrolase"/>
    <property type="match status" value="2"/>
</dbReference>
<dbReference type="AlphaFoldDB" id="A0A1H6TAQ9"/>
<keyword evidence="2" id="KW-1185">Reference proteome</keyword>
<dbReference type="PANTHER" id="PTHR22946:SF8">
    <property type="entry name" value="ACETYL XYLAN ESTERASE DOMAIN-CONTAINING PROTEIN"/>
    <property type="match status" value="1"/>
</dbReference>